<dbReference type="AlphaFoldDB" id="A0AA35W310"/>
<dbReference type="Gene3D" id="3.40.50.300">
    <property type="entry name" value="P-loop containing nucleotide triphosphate hydrolases"/>
    <property type="match status" value="1"/>
</dbReference>
<dbReference type="PROSITE" id="PS00113">
    <property type="entry name" value="ADENYLATE_KINASE"/>
    <property type="match status" value="1"/>
</dbReference>
<evidence type="ECO:0000256" key="3">
    <source>
        <dbReference type="ARBA" id="ARBA00022777"/>
    </source>
</evidence>
<accession>A0AA35W310</accession>
<dbReference type="NCBIfam" id="NF011105">
    <property type="entry name" value="PRK14532.1"/>
    <property type="match status" value="1"/>
</dbReference>
<comment type="caution">
    <text evidence="5">The sequence shown here is derived from an EMBL/GenBank/DDBJ whole genome shotgun (WGS) entry which is preliminary data.</text>
</comment>
<dbReference type="Pfam" id="PF00406">
    <property type="entry name" value="ADK"/>
    <property type="match status" value="1"/>
</dbReference>
<dbReference type="CDD" id="cd01428">
    <property type="entry name" value="ADK"/>
    <property type="match status" value="1"/>
</dbReference>
<evidence type="ECO:0000256" key="4">
    <source>
        <dbReference type="RuleBase" id="RU003330"/>
    </source>
</evidence>
<evidence type="ECO:0000313" key="5">
    <source>
        <dbReference type="EMBL" id="CAI7998722.1"/>
    </source>
</evidence>
<dbReference type="GO" id="GO:0006139">
    <property type="term" value="P:nucleobase-containing compound metabolic process"/>
    <property type="evidence" value="ECO:0007669"/>
    <property type="project" value="InterPro"/>
</dbReference>
<keyword evidence="3 4" id="KW-0418">Kinase</keyword>
<dbReference type="NCBIfam" id="NF011100">
    <property type="entry name" value="PRK14527.1"/>
    <property type="match status" value="1"/>
</dbReference>
<dbReference type="EMBL" id="CASHTH010000353">
    <property type="protein sequence ID" value="CAI7998722.1"/>
    <property type="molecule type" value="Genomic_DNA"/>
</dbReference>
<dbReference type="PANTHER" id="PTHR23359">
    <property type="entry name" value="NUCLEOTIDE KINASE"/>
    <property type="match status" value="1"/>
</dbReference>
<dbReference type="GO" id="GO:0019205">
    <property type="term" value="F:nucleobase-containing compound kinase activity"/>
    <property type="evidence" value="ECO:0007669"/>
    <property type="project" value="InterPro"/>
</dbReference>
<dbReference type="InterPro" id="IPR033690">
    <property type="entry name" value="Adenylat_kinase_CS"/>
</dbReference>
<proteinExistence type="inferred from homology"/>
<dbReference type="Proteomes" id="UP001174909">
    <property type="component" value="Unassembled WGS sequence"/>
</dbReference>
<keyword evidence="1 4" id="KW-0808">Transferase</keyword>
<name>A0AA35W310_GEOBA</name>
<dbReference type="HAMAP" id="MF_00235">
    <property type="entry name" value="Adenylate_kinase_Adk"/>
    <property type="match status" value="1"/>
</dbReference>
<evidence type="ECO:0000256" key="1">
    <source>
        <dbReference type="ARBA" id="ARBA00022679"/>
    </source>
</evidence>
<protein>
    <submittedName>
        <fullName evidence="5">Adenylate kinase</fullName>
    </submittedName>
</protein>
<evidence type="ECO:0000313" key="6">
    <source>
        <dbReference type="Proteomes" id="UP001174909"/>
    </source>
</evidence>
<gene>
    <name evidence="5" type="ORF">GBAR_LOCUS2512</name>
</gene>
<dbReference type="PRINTS" id="PR00094">
    <property type="entry name" value="ADENYLTKNASE"/>
</dbReference>
<dbReference type="InterPro" id="IPR000850">
    <property type="entry name" value="Adenylat/UMP-CMP_kin"/>
</dbReference>
<keyword evidence="2" id="KW-0547">Nucleotide-binding</keyword>
<dbReference type="GO" id="GO:0005524">
    <property type="term" value="F:ATP binding"/>
    <property type="evidence" value="ECO:0007669"/>
    <property type="project" value="InterPro"/>
</dbReference>
<sequence length="183" mass="20258">MRIVFLGPPGAGKGTQAAILTEKLGYVHLSTGDLIRDEMTRETELGKFAKTFYDKGDLVPDETVIDMIKARLAETENVILDGFPRTVIQAASLDDQLATAGVSLDKVIFFNVDVDELIGRLEKRREIEGRVDDEPEAIRNRMGVYNRETAPVVDYYRDGGRVIEVDALGTINDVQERLMGAVA</sequence>
<evidence type="ECO:0000256" key="2">
    <source>
        <dbReference type="ARBA" id="ARBA00022741"/>
    </source>
</evidence>
<dbReference type="NCBIfam" id="NF011104">
    <property type="entry name" value="PRK14531.1"/>
    <property type="match status" value="1"/>
</dbReference>
<dbReference type="InterPro" id="IPR027417">
    <property type="entry name" value="P-loop_NTPase"/>
</dbReference>
<dbReference type="SUPFAM" id="SSF52540">
    <property type="entry name" value="P-loop containing nucleoside triphosphate hydrolases"/>
    <property type="match status" value="1"/>
</dbReference>
<dbReference type="NCBIfam" id="NF001381">
    <property type="entry name" value="PRK00279.1-3"/>
    <property type="match status" value="1"/>
</dbReference>
<organism evidence="5 6">
    <name type="scientific">Geodia barretti</name>
    <name type="common">Barrett's horny sponge</name>
    <dbReference type="NCBI Taxonomy" id="519541"/>
    <lineage>
        <taxon>Eukaryota</taxon>
        <taxon>Metazoa</taxon>
        <taxon>Porifera</taxon>
        <taxon>Demospongiae</taxon>
        <taxon>Heteroscleromorpha</taxon>
        <taxon>Tetractinellida</taxon>
        <taxon>Astrophorina</taxon>
        <taxon>Geodiidae</taxon>
        <taxon>Geodia</taxon>
    </lineage>
</organism>
<reference evidence="5" key="1">
    <citation type="submission" date="2023-03" db="EMBL/GenBank/DDBJ databases">
        <authorList>
            <person name="Steffen K."/>
            <person name="Cardenas P."/>
        </authorList>
    </citation>
    <scope>NUCLEOTIDE SEQUENCE</scope>
</reference>
<comment type="similarity">
    <text evidence="4">Belongs to the adenylate kinase family.</text>
</comment>
<keyword evidence="6" id="KW-1185">Reference proteome</keyword>